<evidence type="ECO:0000256" key="6">
    <source>
        <dbReference type="ARBA" id="ARBA00038076"/>
    </source>
</evidence>
<dbReference type="EMBL" id="CP155447">
    <property type="protein sequence ID" value="XBH06640.1"/>
    <property type="molecule type" value="Genomic_DNA"/>
</dbReference>
<feature type="domain" description="ABC3 transporter permease C-terminal" evidence="8">
    <location>
        <begin position="304"/>
        <end position="417"/>
    </location>
</feature>
<gene>
    <name evidence="10" type="ORF">V5E97_11545</name>
</gene>
<dbReference type="RefSeq" id="WP_406699489.1">
    <property type="nucleotide sequence ID" value="NZ_CP155447.1"/>
</dbReference>
<evidence type="ECO:0000256" key="1">
    <source>
        <dbReference type="ARBA" id="ARBA00004651"/>
    </source>
</evidence>
<comment type="similarity">
    <text evidence="6">Belongs to the ABC-4 integral membrane protein family.</text>
</comment>
<accession>A0AAU7CMX7</accession>
<dbReference type="GO" id="GO:0022857">
    <property type="term" value="F:transmembrane transporter activity"/>
    <property type="evidence" value="ECO:0007669"/>
    <property type="project" value="TreeGrafter"/>
</dbReference>
<reference evidence="10" key="1">
    <citation type="submission" date="2024-05" db="EMBL/GenBank/DDBJ databases">
        <title>Planctomycetes of the genus Singulisphaera possess chitinolytic capabilities.</title>
        <authorList>
            <person name="Ivanova A."/>
        </authorList>
    </citation>
    <scope>NUCLEOTIDE SEQUENCE</scope>
    <source>
        <strain evidence="10">Ch08T</strain>
    </source>
</reference>
<evidence type="ECO:0000259" key="9">
    <source>
        <dbReference type="Pfam" id="PF12704"/>
    </source>
</evidence>
<sequence length="425" mass="46403">MGRILRGIRLGLKSLLLHKLRSGLTVLGIVFGVAAVISMLAIGEGSSRDAQKRFEQLGATNIIVRSVKPTDESQSTGGRPARILAYGLKFADFDRIMATVPTIKKALPIRELRKQIRHLNLEIDGRVVGTTSDYDKFNHLEIERGRFLTESDNARYENVAVLASETAKTLFPYEDPIHQTVKLGADYYKVVGVTQERASTAGIGGSLAAQEFNKDVYIPLNTCKLRFGERIMNSRAGSMEFEETQLSQVTLQVGNLTEVGPTHPIVEAAVNPYHPKKDVSIIVPLDLLNEAKRTARQFSIILGTIASISLLVGGIGIMNIMLATVTERTREIGIRRALGAKRRDITQQFLIETVVLSGVGGLLGVSLGIAIPQLIVYFIPEQKAVVTGFSVLLSFGISVAIGILFGLYPAQRAAMMDPIDALRHE</sequence>
<dbReference type="InterPro" id="IPR050250">
    <property type="entry name" value="Macrolide_Exporter_MacB"/>
</dbReference>
<organism evidence="10">
    <name type="scientific">Singulisphaera sp. Ch08</name>
    <dbReference type="NCBI Taxonomy" id="3120278"/>
    <lineage>
        <taxon>Bacteria</taxon>
        <taxon>Pseudomonadati</taxon>
        <taxon>Planctomycetota</taxon>
        <taxon>Planctomycetia</taxon>
        <taxon>Isosphaerales</taxon>
        <taxon>Isosphaeraceae</taxon>
        <taxon>Singulisphaera</taxon>
    </lineage>
</organism>
<dbReference type="Pfam" id="PF12704">
    <property type="entry name" value="MacB_PCD"/>
    <property type="match status" value="1"/>
</dbReference>
<keyword evidence="4 7" id="KW-1133">Transmembrane helix</keyword>
<name>A0AAU7CMX7_9BACT</name>
<proteinExistence type="inferred from homology"/>
<feature type="transmembrane region" description="Helical" evidence="7">
    <location>
        <begin position="298"/>
        <end position="325"/>
    </location>
</feature>
<feature type="domain" description="MacB-like periplasmic core" evidence="9">
    <location>
        <begin position="22"/>
        <end position="228"/>
    </location>
</feature>
<evidence type="ECO:0000256" key="3">
    <source>
        <dbReference type="ARBA" id="ARBA00022692"/>
    </source>
</evidence>
<evidence type="ECO:0000256" key="5">
    <source>
        <dbReference type="ARBA" id="ARBA00023136"/>
    </source>
</evidence>
<keyword evidence="5 7" id="KW-0472">Membrane</keyword>
<feature type="transmembrane region" description="Helical" evidence="7">
    <location>
        <begin position="349"/>
        <end position="379"/>
    </location>
</feature>
<dbReference type="Pfam" id="PF02687">
    <property type="entry name" value="FtsX"/>
    <property type="match status" value="1"/>
</dbReference>
<comment type="subcellular location">
    <subcellularLocation>
        <location evidence="1">Cell membrane</location>
        <topology evidence="1">Multi-pass membrane protein</topology>
    </subcellularLocation>
</comment>
<feature type="transmembrane region" description="Helical" evidence="7">
    <location>
        <begin position="385"/>
        <end position="408"/>
    </location>
</feature>
<dbReference type="AlphaFoldDB" id="A0AAU7CMX7"/>
<dbReference type="InterPro" id="IPR025857">
    <property type="entry name" value="MacB_PCD"/>
</dbReference>
<keyword evidence="2" id="KW-1003">Cell membrane</keyword>
<dbReference type="PANTHER" id="PTHR30572:SF4">
    <property type="entry name" value="ABC TRANSPORTER PERMEASE YTRF"/>
    <property type="match status" value="1"/>
</dbReference>
<dbReference type="InterPro" id="IPR003838">
    <property type="entry name" value="ABC3_permease_C"/>
</dbReference>
<evidence type="ECO:0000259" key="8">
    <source>
        <dbReference type="Pfam" id="PF02687"/>
    </source>
</evidence>
<evidence type="ECO:0000313" key="10">
    <source>
        <dbReference type="EMBL" id="XBH06640.1"/>
    </source>
</evidence>
<dbReference type="PANTHER" id="PTHR30572">
    <property type="entry name" value="MEMBRANE COMPONENT OF TRANSPORTER-RELATED"/>
    <property type="match status" value="1"/>
</dbReference>
<feature type="transmembrane region" description="Helical" evidence="7">
    <location>
        <begin position="20"/>
        <end position="42"/>
    </location>
</feature>
<evidence type="ECO:0000256" key="4">
    <source>
        <dbReference type="ARBA" id="ARBA00022989"/>
    </source>
</evidence>
<evidence type="ECO:0000256" key="2">
    <source>
        <dbReference type="ARBA" id="ARBA00022475"/>
    </source>
</evidence>
<evidence type="ECO:0000256" key="7">
    <source>
        <dbReference type="SAM" id="Phobius"/>
    </source>
</evidence>
<dbReference type="GO" id="GO:0005886">
    <property type="term" value="C:plasma membrane"/>
    <property type="evidence" value="ECO:0007669"/>
    <property type="project" value="UniProtKB-SubCell"/>
</dbReference>
<protein>
    <submittedName>
        <fullName evidence="10">ABC transporter permease</fullName>
    </submittedName>
</protein>
<keyword evidence="3 7" id="KW-0812">Transmembrane</keyword>